<proteinExistence type="predicted"/>
<evidence type="ECO:0000256" key="1">
    <source>
        <dbReference type="SAM" id="MobiDB-lite"/>
    </source>
</evidence>
<evidence type="ECO:0000313" key="2">
    <source>
        <dbReference type="EMBL" id="CEK87082.1"/>
    </source>
</evidence>
<dbReference type="AlphaFoldDB" id="A0A0B7B2I9"/>
<organism evidence="2">
    <name type="scientific">Arion vulgaris</name>
    <dbReference type="NCBI Taxonomy" id="1028688"/>
    <lineage>
        <taxon>Eukaryota</taxon>
        <taxon>Metazoa</taxon>
        <taxon>Spiralia</taxon>
        <taxon>Lophotrochozoa</taxon>
        <taxon>Mollusca</taxon>
        <taxon>Gastropoda</taxon>
        <taxon>Heterobranchia</taxon>
        <taxon>Euthyneura</taxon>
        <taxon>Panpulmonata</taxon>
        <taxon>Eupulmonata</taxon>
        <taxon>Stylommatophora</taxon>
        <taxon>Helicina</taxon>
        <taxon>Arionoidea</taxon>
        <taxon>Arionidae</taxon>
        <taxon>Arion</taxon>
    </lineage>
</organism>
<sequence length="60" mass="7082">MVASEKLGRRKTNPNETRAWERKMGGPVDSITKRVLFWNPREKRGSRGNTWRRELKIDKG</sequence>
<dbReference type="EMBL" id="HACG01040217">
    <property type="protein sequence ID" value="CEK87082.1"/>
    <property type="molecule type" value="Transcribed_RNA"/>
</dbReference>
<accession>A0A0B7B2I9</accession>
<gene>
    <name evidence="2" type="primary">ORF157243</name>
</gene>
<protein>
    <submittedName>
        <fullName evidence="2">Uncharacterized protein</fullName>
    </submittedName>
</protein>
<name>A0A0B7B2I9_9EUPU</name>
<feature type="region of interest" description="Disordered" evidence="1">
    <location>
        <begin position="1"/>
        <end position="25"/>
    </location>
</feature>
<reference evidence="2" key="1">
    <citation type="submission" date="2014-12" db="EMBL/GenBank/DDBJ databases">
        <title>Insight into the proteome of Arion vulgaris.</title>
        <authorList>
            <person name="Aradska J."/>
            <person name="Bulat T."/>
            <person name="Smidak R."/>
            <person name="Sarate P."/>
            <person name="Gangsoo J."/>
            <person name="Sialana F."/>
            <person name="Bilban M."/>
            <person name="Lubec G."/>
        </authorList>
    </citation>
    <scope>NUCLEOTIDE SEQUENCE</scope>
    <source>
        <tissue evidence="2">Skin</tissue>
    </source>
</reference>